<evidence type="ECO:0008006" key="4">
    <source>
        <dbReference type="Google" id="ProtNLM"/>
    </source>
</evidence>
<name>A0ABQ6GRY6_9GAMM</name>
<dbReference type="RefSeq" id="WP_284244273.1">
    <property type="nucleotide sequence ID" value="NZ_BSST01000001.1"/>
</dbReference>
<protein>
    <recommendedName>
        <fullName evidence="4">DUF4340 domain-containing protein</fullName>
    </recommendedName>
</protein>
<evidence type="ECO:0000313" key="3">
    <source>
        <dbReference type="Proteomes" id="UP001157186"/>
    </source>
</evidence>
<dbReference type="Proteomes" id="UP001157186">
    <property type="component" value="Unassembled WGS sequence"/>
</dbReference>
<comment type="caution">
    <text evidence="2">The sequence shown here is derived from an EMBL/GenBank/DDBJ whole genome shotgun (WGS) entry which is preliminary data.</text>
</comment>
<reference evidence="2 3" key="1">
    <citation type="submission" date="2023-03" db="EMBL/GenBank/DDBJ databases">
        <title>Draft genome sequence of Thalassotalea insulae KCTC 62186T.</title>
        <authorList>
            <person name="Sawabe T."/>
        </authorList>
    </citation>
    <scope>NUCLEOTIDE SEQUENCE [LARGE SCALE GENOMIC DNA]</scope>
    <source>
        <strain evidence="2 3">KCTC 62186</strain>
    </source>
</reference>
<dbReference type="EMBL" id="BSST01000001">
    <property type="protein sequence ID" value="GLX78389.1"/>
    <property type="molecule type" value="Genomic_DNA"/>
</dbReference>
<evidence type="ECO:0000313" key="2">
    <source>
        <dbReference type="EMBL" id="GLX78389.1"/>
    </source>
</evidence>
<gene>
    <name evidence="2" type="ORF">tinsulaeT_17290</name>
</gene>
<proteinExistence type="predicted"/>
<sequence>MIKFSRAGWNNIIIFAVMGFILLINATHDNVFTSRTSLPENHYILGENSVILTLTLNQQIKVERIGNSWRATPPALSGQALEQMMLSWQRLEGDKIAPPDNIDPQLGLIISIEVAGQAQANVLTLHIAEQQLLIYHHQDKLWYALALPIYQQLLPEQLFNS</sequence>
<keyword evidence="3" id="KW-1185">Reference proteome</keyword>
<evidence type="ECO:0000256" key="1">
    <source>
        <dbReference type="SAM" id="Phobius"/>
    </source>
</evidence>
<organism evidence="2 3">
    <name type="scientific">Thalassotalea insulae</name>
    <dbReference type="NCBI Taxonomy" id="2056778"/>
    <lineage>
        <taxon>Bacteria</taxon>
        <taxon>Pseudomonadati</taxon>
        <taxon>Pseudomonadota</taxon>
        <taxon>Gammaproteobacteria</taxon>
        <taxon>Alteromonadales</taxon>
        <taxon>Colwelliaceae</taxon>
        <taxon>Thalassotalea</taxon>
    </lineage>
</organism>
<accession>A0ABQ6GRY6</accession>
<feature type="transmembrane region" description="Helical" evidence="1">
    <location>
        <begin position="7"/>
        <end position="26"/>
    </location>
</feature>
<keyword evidence="1" id="KW-0472">Membrane</keyword>
<keyword evidence="1" id="KW-0812">Transmembrane</keyword>
<keyword evidence="1" id="KW-1133">Transmembrane helix</keyword>